<evidence type="ECO:0000256" key="1">
    <source>
        <dbReference type="SAM" id="MobiDB-lite"/>
    </source>
</evidence>
<name>A0AA36F053_OCTVU</name>
<proteinExistence type="predicted"/>
<gene>
    <name evidence="2" type="ORF">OCTVUL_1B021722</name>
</gene>
<dbReference type="AlphaFoldDB" id="A0AA36F053"/>
<protein>
    <submittedName>
        <fullName evidence="2">Uncharacterized protein</fullName>
    </submittedName>
</protein>
<reference evidence="2" key="1">
    <citation type="submission" date="2023-08" db="EMBL/GenBank/DDBJ databases">
        <authorList>
            <person name="Alioto T."/>
            <person name="Alioto T."/>
            <person name="Gomez Garrido J."/>
        </authorList>
    </citation>
    <scope>NUCLEOTIDE SEQUENCE</scope>
</reference>
<feature type="region of interest" description="Disordered" evidence="1">
    <location>
        <begin position="26"/>
        <end position="77"/>
    </location>
</feature>
<accession>A0AA36F053</accession>
<evidence type="ECO:0000313" key="3">
    <source>
        <dbReference type="Proteomes" id="UP001162480"/>
    </source>
</evidence>
<dbReference type="Proteomes" id="UP001162480">
    <property type="component" value="Chromosome 3"/>
</dbReference>
<feature type="compositionally biased region" description="Basic and acidic residues" evidence="1">
    <location>
        <begin position="64"/>
        <end position="77"/>
    </location>
</feature>
<keyword evidence="3" id="KW-1185">Reference proteome</keyword>
<dbReference type="EMBL" id="OX597816">
    <property type="protein sequence ID" value="CAI9719572.1"/>
    <property type="molecule type" value="Genomic_DNA"/>
</dbReference>
<sequence>MANPKKQDVEVEEDCRIMEKIVESRLYKDSDEESPQMRRNSTHEHKIMKPSTSRKNVDVPSLLTKEKVEERKEKTKK</sequence>
<evidence type="ECO:0000313" key="2">
    <source>
        <dbReference type="EMBL" id="CAI9719572.1"/>
    </source>
</evidence>
<organism evidence="2 3">
    <name type="scientific">Octopus vulgaris</name>
    <name type="common">Common octopus</name>
    <dbReference type="NCBI Taxonomy" id="6645"/>
    <lineage>
        <taxon>Eukaryota</taxon>
        <taxon>Metazoa</taxon>
        <taxon>Spiralia</taxon>
        <taxon>Lophotrochozoa</taxon>
        <taxon>Mollusca</taxon>
        <taxon>Cephalopoda</taxon>
        <taxon>Coleoidea</taxon>
        <taxon>Octopodiformes</taxon>
        <taxon>Octopoda</taxon>
        <taxon>Incirrata</taxon>
        <taxon>Octopodidae</taxon>
        <taxon>Octopus</taxon>
    </lineage>
</organism>